<reference evidence="2 3" key="1">
    <citation type="submission" date="2020-03" db="EMBL/GenBank/DDBJ databases">
        <title>Spirochaetal bacteria isolated from arthropods constitute a novel genus Entomospira genus novum within the order Spirochaetales.</title>
        <authorList>
            <person name="Grana-Miraglia L."/>
            <person name="Sikutova S."/>
            <person name="Fingerle V."/>
            <person name="Sing A."/>
            <person name="Castillo-Ramirez S."/>
            <person name="Margos G."/>
            <person name="Rudolf I."/>
        </authorList>
    </citation>
    <scope>NUCLEOTIDE SEQUENCE [LARGE SCALE GENOMIC DNA]</scope>
    <source>
        <strain evidence="2 3">BR193</strain>
    </source>
</reference>
<evidence type="ECO:0000313" key="3">
    <source>
        <dbReference type="Proteomes" id="UP000711995"/>
    </source>
</evidence>
<proteinExistence type="predicted"/>
<feature type="signal peptide" evidence="1">
    <location>
        <begin position="1"/>
        <end position="20"/>
    </location>
</feature>
<name>A0A968G8S1_9SPIO</name>
<dbReference type="AlphaFoldDB" id="A0A968G8S1"/>
<dbReference type="Pfam" id="PF13161">
    <property type="entry name" value="DUF3996"/>
    <property type="match status" value="1"/>
</dbReference>
<dbReference type="RefSeq" id="WP_167700240.1">
    <property type="nucleotide sequence ID" value="NZ_CP118174.1"/>
</dbReference>
<comment type="caution">
    <text evidence="2">The sequence shown here is derived from an EMBL/GenBank/DDBJ whole genome shotgun (WGS) entry which is preliminary data.</text>
</comment>
<keyword evidence="3" id="KW-1185">Reference proteome</keyword>
<evidence type="ECO:0000256" key="1">
    <source>
        <dbReference type="SAM" id="SignalP"/>
    </source>
</evidence>
<organism evidence="2 3">
    <name type="scientific">Entomospira entomophila</name>
    <dbReference type="NCBI Taxonomy" id="2719988"/>
    <lineage>
        <taxon>Bacteria</taxon>
        <taxon>Pseudomonadati</taxon>
        <taxon>Spirochaetota</taxon>
        <taxon>Spirochaetia</taxon>
        <taxon>Spirochaetales</taxon>
        <taxon>Spirochaetaceae</taxon>
        <taxon>Entomospira</taxon>
    </lineage>
</organism>
<gene>
    <name evidence="2" type="ORF">HCT14_03890</name>
</gene>
<dbReference type="Proteomes" id="UP000711995">
    <property type="component" value="Unassembled WGS sequence"/>
</dbReference>
<dbReference type="EMBL" id="JAATLJ010000001">
    <property type="protein sequence ID" value="NIZ40653.1"/>
    <property type="molecule type" value="Genomic_DNA"/>
</dbReference>
<accession>A0A968G8S1</accession>
<feature type="chain" id="PRO_5037170704" evidence="1">
    <location>
        <begin position="21"/>
        <end position="181"/>
    </location>
</feature>
<dbReference type="InterPro" id="IPR016489">
    <property type="entry name" value="BAPKO_0422-like"/>
</dbReference>
<protein>
    <submittedName>
        <fullName evidence="2">DUF3996 domain-containing protein</fullName>
    </submittedName>
</protein>
<evidence type="ECO:0000313" key="2">
    <source>
        <dbReference type="EMBL" id="NIZ40653.1"/>
    </source>
</evidence>
<sequence>MKKLVMVVALSLAGITSAHAGVGLGVVFGGGTSWSGWGFGWNAGLSLGLGEFDRVNWEFGLKVSAGSGWFGIRLDADWHFYQLDIVDFMAFYVGVGPYVNLDIFSGVKNPLTNKKIGGGLGLDVGARLPLGLRFFFADHFDVWVGIVPQIGLHFGFGDLYANSRFKIGGGIGGEIGIRYWF</sequence>
<keyword evidence="1" id="KW-0732">Signal</keyword>